<dbReference type="GO" id="GO:0032543">
    <property type="term" value="P:mitochondrial translation"/>
    <property type="evidence" value="ECO:0007669"/>
    <property type="project" value="TreeGrafter"/>
</dbReference>
<feature type="region of interest" description="Disordered" evidence="1">
    <location>
        <begin position="1"/>
        <end position="87"/>
    </location>
</feature>
<dbReference type="InterPro" id="IPR003837">
    <property type="entry name" value="GatC"/>
</dbReference>
<feature type="compositionally biased region" description="Low complexity" evidence="1">
    <location>
        <begin position="26"/>
        <end position="38"/>
    </location>
</feature>
<dbReference type="PANTHER" id="PTHR15004:SF0">
    <property type="entry name" value="GLUTAMYL-TRNA(GLN) AMIDOTRANSFERASE SUBUNIT C, MITOCHONDRIAL"/>
    <property type="match status" value="1"/>
</dbReference>
<reference evidence="3 4" key="1">
    <citation type="submission" date="2018-04" db="EMBL/GenBank/DDBJ databases">
        <authorList>
            <person name="Huttner S."/>
            <person name="Dainat J."/>
        </authorList>
    </citation>
    <scope>NUCLEOTIDE SEQUENCE [LARGE SCALE GENOMIC DNA]</scope>
</reference>
<protein>
    <submittedName>
        <fullName evidence="3">D8bb2c7d-2677-4394-b6b7-a73918dfcc12</fullName>
    </submittedName>
</protein>
<proteinExistence type="predicted"/>
<evidence type="ECO:0000259" key="2">
    <source>
        <dbReference type="Pfam" id="PF20978"/>
    </source>
</evidence>
<dbReference type="GO" id="GO:0006450">
    <property type="term" value="P:regulation of translational fidelity"/>
    <property type="evidence" value="ECO:0007669"/>
    <property type="project" value="InterPro"/>
</dbReference>
<evidence type="ECO:0000313" key="4">
    <source>
        <dbReference type="Proteomes" id="UP000289323"/>
    </source>
</evidence>
<evidence type="ECO:0000313" key="3">
    <source>
        <dbReference type="EMBL" id="SPQ27383.1"/>
    </source>
</evidence>
<dbReference type="EMBL" id="OUUZ01000019">
    <property type="protein sequence ID" value="SPQ27383.1"/>
    <property type="molecule type" value="Genomic_DNA"/>
</dbReference>
<accession>A0A3S4F859</accession>
<name>A0A3S4F859_9PEZI</name>
<gene>
    <name evidence="3" type="ORF">TT172_LOCUS9802</name>
</gene>
<feature type="compositionally biased region" description="Low complexity" evidence="1">
    <location>
        <begin position="1"/>
        <end position="19"/>
    </location>
</feature>
<dbReference type="GO" id="GO:0070681">
    <property type="term" value="P:glutaminyl-tRNAGln biosynthesis via transamidation"/>
    <property type="evidence" value="ECO:0007669"/>
    <property type="project" value="TreeGrafter"/>
</dbReference>
<dbReference type="InterPro" id="IPR049545">
    <property type="entry name" value="Gta3_dom"/>
</dbReference>
<feature type="domain" description="Glutamyl-tRNA amidotransferase complex subunit Gta3" evidence="2">
    <location>
        <begin position="80"/>
        <end position="137"/>
    </location>
</feature>
<feature type="compositionally biased region" description="Low complexity" evidence="1">
    <location>
        <begin position="66"/>
        <end position="76"/>
    </location>
</feature>
<dbReference type="GO" id="GO:0005739">
    <property type="term" value="C:mitochondrion"/>
    <property type="evidence" value="ECO:0007669"/>
    <property type="project" value="TreeGrafter"/>
</dbReference>
<dbReference type="GO" id="GO:0030956">
    <property type="term" value="C:glutamyl-tRNA(Gln) amidotransferase complex"/>
    <property type="evidence" value="ECO:0007669"/>
    <property type="project" value="TreeGrafter"/>
</dbReference>
<dbReference type="Pfam" id="PF20978">
    <property type="entry name" value="Gta3"/>
    <property type="match status" value="1"/>
</dbReference>
<organism evidence="3 4">
    <name type="scientific">Thermothielavioides terrestris</name>
    <dbReference type="NCBI Taxonomy" id="2587410"/>
    <lineage>
        <taxon>Eukaryota</taxon>
        <taxon>Fungi</taxon>
        <taxon>Dikarya</taxon>
        <taxon>Ascomycota</taxon>
        <taxon>Pezizomycotina</taxon>
        <taxon>Sordariomycetes</taxon>
        <taxon>Sordariomycetidae</taxon>
        <taxon>Sordariales</taxon>
        <taxon>Chaetomiaceae</taxon>
        <taxon>Thermothielavioides</taxon>
    </lineage>
</organism>
<evidence type="ECO:0000256" key="1">
    <source>
        <dbReference type="SAM" id="MobiDB-lite"/>
    </source>
</evidence>
<dbReference type="Proteomes" id="UP000289323">
    <property type="component" value="Unassembled WGS sequence"/>
</dbReference>
<dbReference type="PANTHER" id="PTHR15004">
    <property type="entry name" value="GLUTAMYL-TRNA(GLN) AMIDOTRANSFERASE SUBUNIT C, MITOCHONDRIAL"/>
    <property type="match status" value="1"/>
</dbReference>
<dbReference type="AlphaFoldDB" id="A0A3S4F859"/>
<sequence length="229" mass="24775">MARPRLPLLTRAPRRFTTPSIRRHQSSSSSSSSTQTSPPSKPHHDPYALLSTPTWSIRSLLPPKPTTSSTTTSTTEAETEPEESTITPTKLAHLLRLSALPQPTSASETAEMLATLRAQLHFVRAIQRVDTRGVAPLQAIRDETAAGLREASITLATVRDALAREEVVGRCRRPRRPRREDGGSGEGVVGAEEESWDVLGCAQEKVGRYFVVRSGKGDGDGDGMADGVE</sequence>